<dbReference type="EMBL" id="JASCZI010030350">
    <property type="protein sequence ID" value="MED6121669.1"/>
    <property type="molecule type" value="Genomic_DNA"/>
</dbReference>
<evidence type="ECO:0000313" key="3">
    <source>
        <dbReference type="Proteomes" id="UP001341840"/>
    </source>
</evidence>
<comment type="caution">
    <text evidence="2">The sequence shown here is derived from an EMBL/GenBank/DDBJ whole genome shotgun (WGS) entry which is preliminary data.</text>
</comment>
<sequence length="169" mass="18002">MSSRSQQAFLDGLHSPGFEQLISDIMREGGSGYRPDTQFGGSPVHLDLNEPMSGPSHLFMALGGTPPSASHVPGASWDVLFMEPARLPIPPVLPAPAEQPGEPAAPGRARRAPCRRGCGTGGHISENRFEPADSTGPTVNPDKKRIGYTPRIARPRTARKSSNRPVFTG</sequence>
<feature type="compositionally biased region" description="Basic residues" evidence="1">
    <location>
        <begin position="153"/>
        <end position="162"/>
    </location>
</feature>
<reference evidence="2 3" key="1">
    <citation type="journal article" date="2023" name="Plants (Basel)">
        <title>Bridging the Gap: Combining Genomics and Transcriptomics Approaches to Understand Stylosanthes scabra, an Orphan Legume from the Brazilian Caatinga.</title>
        <authorList>
            <person name="Ferreira-Neto J.R.C."/>
            <person name="da Silva M.D."/>
            <person name="Binneck E."/>
            <person name="de Melo N.F."/>
            <person name="da Silva R.H."/>
            <person name="de Melo A.L.T.M."/>
            <person name="Pandolfi V."/>
            <person name="Bustamante F.O."/>
            <person name="Brasileiro-Vidal A.C."/>
            <person name="Benko-Iseppon A.M."/>
        </authorList>
    </citation>
    <scope>NUCLEOTIDE SEQUENCE [LARGE SCALE GENOMIC DNA]</scope>
    <source>
        <tissue evidence="2">Leaves</tissue>
    </source>
</reference>
<feature type="region of interest" description="Disordered" evidence="1">
    <location>
        <begin position="92"/>
        <end position="169"/>
    </location>
</feature>
<feature type="compositionally biased region" description="Low complexity" evidence="1">
    <location>
        <begin position="95"/>
        <end position="107"/>
    </location>
</feature>
<evidence type="ECO:0000313" key="2">
    <source>
        <dbReference type="EMBL" id="MED6121669.1"/>
    </source>
</evidence>
<evidence type="ECO:0000256" key="1">
    <source>
        <dbReference type="SAM" id="MobiDB-lite"/>
    </source>
</evidence>
<proteinExistence type="predicted"/>
<organism evidence="2 3">
    <name type="scientific">Stylosanthes scabra</name>
    <dbReference type="NCBI Taxonomy" id="79078"/>
    <lineage>
        <taxon>Eukaryota</taxon>
        <taxon>Viridiplantae</taxon>
        <taxon>Streptophyta</taxon>
        <taxon>Embryophyta</taxon>
        <taxon>Tracheophyta</taxon>
        <taxon>Spermatophyta</taxon>
        <taxon>Magnoliopsida</taxon>
        <taxon>eudicotyledons</taxon>
        <taxon>Gunneridae</taxon>
        <taxon>Pentapetalae</taxon>
        <taxon>rosids</taxon>
        <taxon>fabids</taxon>
        <taxon>Fabales</taxon>
        <taxon>Fabaceae</taxon>
        <taxon>Papilionoideae</taxon>
        <taxon>50 kb inversion clade</taxon>
        <taxon>dalbergioids sensu lato</taxon>
        <taxon>Dalbergieae</taxon>
        <taxon>Pterocarpus clade</taxon>
        <taxon>Stylosanthes</taxon>
    </lineage>
</organism>
<keyword evidence="3" id="KW-1185">Reference proteome</keyword>
<accession>A0ABU6RCT0</accession>
<name>A0ABU6RCT0_9FABA</name>
<protein>
    <submittedName>
        <fullName evidence="2">Uncharacterized protein</fullName>
    </submittedName>
</protein>
<dbReference type="Proteomes" id="UP001341840">
    <property type="component" value="Unassembled WGS sequence"/>
</dbReference>
<gene>
    <name evidence="2" type="ORF">PIB30_032325</name>
</gene>